<feature type="compositionally biased region" description="Basic and acidic residues" evidence="1">
    <location>
        <begin position="1237"/>
        <end position="1247"/>
    </location>
</feature>
<keyword evidence="2" id="KW-0732">Signal</keyword>
<dbReference type="Proteomes" id="UP000002358">
    <property type="component" value="Chromosome 1"/>
</dbReference>
<accession>A0A7M7PUR6</accession>
<dbReference type="PANTHER" id="PTHR39387">
    <property type="entry name" value="SHAVENOID, ISOFORM B"/>
    <property type="match status" value="1"/>
</dbReference>
<feature type="region of interest" description="Disordered" evidence="1">
    <location>
        <begin position="684"/>
        <end position="721"/>
    </location>
</feature>
<feature type="region of interest" description="Disordered" evidence="1">
    <location>
        <begin position="865"/>
        <end position="884"/>
    </location>
</feature>
<dbReference type="KEGG" id="nvi:100678304"/>
<dbReference type="CTD" id="109556"/>
<keyword evidence="5" id="KW-1185">Reference proteome</keyword>
<feature type="compositionally biased region" description="Low complexity" evidence="1">
    <location>
        <begin position="1201"/>
        <end position="1213"/>
    </location>
</feature>
<proteinExistence type="predicted"/>
<feature type="signal peptide" evidence="2">
    <location>
        <begin position="1"/>
        <end position="22"/>
    </location>
</feature>
<feature type="compositionally biased region" description="Basic and acidic residues" evidence="1">
    <location>
        <begin position="470"/>
        <end position="480"/>
    </location>
</feature>
<dbReference type="Pfam" id="PF23328">
    <property type="entry name" value="Sha_B_N"/>
    <property type="match status" value="1"/>
</dbReference>
<sequence>MPSLSFLIFSLSCHHVLQLALADEITVRRQSDGDVFAILGSCNEACMVLSSNTASPLGSAPSAFNGNYNDSCTCQCNYDLPVFREDLTICVDHIQECQSSVSGYFVSGSGLVERVPYVFLPVQAGQIIHPDAEIKFEGVGSPICVITGVQQVGINGWTELRNISNGEFPLRLYRDEERTFLQWVGEARLRESAEGKIVIVKLACKDAYPAATFHGVFTPCITFRVSGSPSRSSIKEVSFSSDIPIQQGLTSAEYTAIGVSSVILALIYVATICLYLHSRKSRRKASENDEPESGQRGFDVVNVCPSDNEGQGQVKSNPLLSISRHFESDTNSAISEADLADKLLQSESESDIENQVTSAIIHPHEDYSEPHEQNCNAGPIIGERLPEEDVRVIETTADHGGQHNMPIFPGTQRRKLYFNPAYFERQLLLAPPPAAIEFLLKIREVISIAKHKMAAKRFVPTLNEIPEETSSDRQSSDGRAGKSHRKRANSVQNHSARSLRCSGCPGCSHGSSTPSLPNSRGLTDNGPTIGPISGESRVRAWLEDVKLLDTRWKSLEEERLLLSRKEQQTAEVERVVRDVDAESARMSTKSLPPIFREGLNGCINEMFERDECGSSRGAAAKRSTRSVTREPGYLDRQADEIAEWARRNKREHQENAVNASVRRAIENSFKSQLEQLRSEKSVAKPIVSAVPRNSDKPKGRSTPEKLQNKNQANIEKSNAKKSKEIEETRVLLDIINGELSARSSSDAKRIMDAVIQELVVAKEKEKATKASDYETDSLEKSKVSRKSSSSPVSTTDDKSSPALSTALPMDEELTMRNAMIDVQISETISTKTNSVVKNHNLPELVPLRPENYALVSEVYVNDGYASPTGSDDDSGPEIQYEPENPGHLTIKVVDSPKNYVKQDESEYEPDTLDRKSMKLKINGDITYDSQDIVNEVYVDSLERSSQIMLKSKRSFREENDTESAVKPPREYNSLREIYEARLKYQQQQQQKQQDQKEKQNTELIEKSEEHDNDGSEKDKDRSDSWRANSCKCTSPLLPRHERRQRKADNQPDVVPKPPPAPPTPDNEAKPPPAPPKMKAVNHFVAKNAQDRSLTGAGNPTTCEEAPVAKEAAPVVGKPPAIGRKPNAAGGSNDRNTAAKSMKESTTSNGDKTLMNEKDVNEKSELVPNEVDNGPEVAELVNVDEERRNERRQQYRRFSKWRNSPNNERSSSRSPNRRSGRNRSQRKSSRSSSRSQSRKREAESENRHQQAPQPPTSPTACTFEDSAYVSSPESTGSRRRLLKLHDDDRQAHRSHSNGNNNWASCTESDESTSGNGANSESGAESIETDSVFFGNFRARAERERLAAANRQRHGHHQNNDRGGGAASGLQQRPINYQAFQIKSRVY</sequence>
<evidence type="ECO:0000259" key="3">
    <source>
        <dbReference type="Pfam" id="PF23328"/>
    </source>
</evidence>
<evidence type="ECO:0000256" key="1">
    <source>
        <dbReference type="SAM" id="MobiDB-lite"/>
    </source>
</evidence>
<feature type="compositionally biased region" description="Basic and acidic residues" evidence="1">
    <location>
        <begin position="693"/>
        <end position="707"/>
    </location>
</feature>
<feature type="compositionally biased region" description="Low complexity" evidence="1">
    <location>
        <begin position="983"/>
        <end position="992"/>
    </location>
</feature>
<dbReference type="GeneID" id="100678304"/>
<feature type="domain" description="Shavenoid isoform B-like N-terminal" evidence="3">
    <location>
        <begin position="25"/>
        <end position="95"/>
    </location>
</feature>
<reference evidence="4" key="1">
    <citation type="submission" date="2021-01" db="UniProtKB">
        <authorList>
            <consortium name="EnsemblMetazoa"/>
        </authorList>
    </citation>
    <scope>IDENTIFICATION</scope>
</reference>
<evidence type="ECO:0000313" key="5">
    <source>
        <dbReference type="Proteomes" id="UP000002358"/>
    </source>
</evidence>
<feature type="compositionally biased region" description="Low complexity" evidence="1">
    <location>
        <begin position="501"/>
        <end position="515"/>
    </location>
</feature>
<feature type="compositionally biased region" description="Polar residues" evidence="1">
    <location>
        <begin position="1295"/>
        <end position="1321"/>
    </location>
</feature>
<evidence type="ECO:0000313" key="4">
    <source>
        <dbReference type="EnsemblMetazoa" id="XP_031776772"/>
    </source>
</evidence>
<evidence type="ECO:0000256" key="2">
    <source>
        <dbReference type="SAM" id="SignalP"/>
    </source>
</evidence>
<dbReference type="InParanoid" id="A0A7M7PUR6"/>
<feature type="region of interest" description="Disordered" evidence="1">
    <location>
        <begin position="953"/>
        <end position="1325"/>
    </location>
</feature>
<feature type="compositionally biased region" description="Low complexity" evidence="1">
    <location>
        <begin position="1103"/>
        <end position="1120"/>
    </location>
</feature>
<dbReference type="FunCoup" id="A0A7M7PUR6">
    <property type="interactions" value="51"/>
</dbReference>
<feature type="compositionally biased region" description="Basic and acidic residues" evidence="1">
    <location>
        <begin position="1153"/>
        <end position="1164"/>
    </location>
</feature>
<dbReference type="RefSeq" id="XP_031776772.1">
    <property type="nucleotide sequence ID" value="XM_031920912.1"/>
</dbReference>
<name>A0A7M7PUR6_NASVI</name>
<feature type="compositionally biased region" description="Polar residues" evidence="1">
    <location>
        <begin position="516"/>
        <end position="526"/>
    </location>
</feature>
<dbReference type="OrthoDB" id="6346242at2759"/>
<protein>
    <recommendedName>
        <fullName evidence="3">Shavenoid isoform B-like N-terminal domain-containing protein</fullName>
    </recommendedName>
</protein>
<feature type="chain" id="PRO_5029746046" description="Shavenoid isoform B-like N-terminal domain-containing protein" evidence="2">
    <location>
        <begin position="23"/>
        <end position="1385"/>
    </location>
</feature>
<dbReference type="PANTHER" id="PTHR39387:SF1">
    <property type="entry name" value="SHAVENOID, ISOFORM B"/>
    <property type="match status" value="1"/>
</dbReference>
<dbReference type="GO" id="GO:0035317">
    <property type="term" value="P:imaginal disc-derived wing hair organization"/>
    <property type="evidence" value="ECO:0007669"/>
    <property type="project" value="TreeGrafter"/>
</dbReference>
<dbReference type="EnsemblMetazoa" id="XM_031920912">
    <property type="protein sequence ID" value="XP_031776772"/>
    <property type="gene ID" value="LOC100678304"/>
</dbReference>
<feature type="compositionally biased region" description="Basic and acidic residues" evidence="1">
    <location>
        <begin position="993"/>
        <end position="1024"/>
    </location>
</feature>
<feature type="compositionally biased region" description="Basic and acidic residues" evidence="1">
    <location>
        <begin position="967"/>
        <end position="982"/>
    </location>
</feature>
<feature type="compositionally biased region" description="Pro residues" evidence="1">
    <location>
        <begin position="1054"/>
        <end position="1075"/>
    </location>
</feature>
<feature type="compositionally biased region" description="Basic and acidic residues" evidence="1">
    <location>
        <begin position="765"/>
        <end position="782"/>
    </location>
</feature>
<feature type="compositionally biased region" description="Polar residues" evidence="1">
    <location>
        <begin position="1132"/>
        <end position="1150"/>
    </location>
</feature>
<dbReference type="InterPro" id="IPR057507">
    <property type="entry name" value="Sha_B-like_N"/>
</dbReference>
<feature type="region of interest" description="Disordered" evidence="1">
    <location>
        <begin position="765"/>
        <end position="811"/>
    </location>
</feature>
<feature type="region of interest" description="Disordered" evidence="1">
    <location>
        <begin position="1345"/>
        <end position="1370"/>
    </location>
</feature>
<feature type="compositionally biased region" description="Basic and acidic residues" evidence="1">
    <location>
        <begin position="1183"/>
        <end position="1192"/>
    </location>
</feature>
<feature type="region of interest" description="Disordered" evidence="1">
    <location>
        <begin position="283"/>
        <end position="316"/>
    </location>
</feature>
<organism evidence="4 5">
    <name type="scientific">Nasonia vitripennis</name>
    <name type="common">Parasitic wasp</name>
    <dbReference type="NCBI Taxonomy" id="7425"/>
    <lineage>
        <taxon>Eukaryota</taxon>
        <taxon>Metazoa</taxon>
        <taxon>Ecdysozoa</taxon>
        <taxon>Arthropoda</taxon>
        <taxon>Hexapoda</taxon>
        <taxon>Insecta</taxon>
        <taxon>Pterygota</taxon>
        <taxon>Neoptera</taxon>
        <taxon>Endopterygota</taxon>
        <taxon>Hymenoptera</taxon>
        <taxon>Apocrita</taxon>
        <taxon>Proctotrupomorpha</taxon>
        <taxon>Chalcidoidea</taxon>
        <taxon>Pteromalidae</taxon>
        <taxon>Pteromalinae</taxon>
        <taxon>Nasonia</taxon>
    </lineage>
</organism>
<feature type="compositionally biased region" description="Basic residues" evidence="1">
    <location>
        <begin position="1214"/>
        <end position="1228"/>
    </location>
</feature>
<feature type="region of interest" description="Disordered" evidence="1">
    <location>
        <begin position="465"/>
        <end position="531"/>
    </location>
</feature>
<dbReference type="GO" id="GO:0005938">
    <property type="term" value="C:cell cortex"/>
    <property type="evidence" value="ECO:0007669"/>
    <property type="project" value="TreeGrafter"/>
</dbReference>
<feature type="compositionally biased region" description="Polar residues" evidence="1">
    <location>
        <begin position="1090"/>
        <end position="1101"/>
    </location>
</feature>